<dbReference type="InterPro" id="IPR039420">
    <property type="entry name" value="WalR-like"/>
</dbReference>
<dbReference type="Gene3D" id="1.10.10.10">
    <property type="entry name" value="Winged helix-like DNA-binding domain superfamily/Winged helix DNA-binding domain"/>
    <property type="match status" value="1"/>
</dbReference>
<dbReference type="PANTHER" id="PTHR48111">
    <property type="entry name" value="REGULATOR OF RPOS"/>
    <property type="match status" value="1"/>
</dbReference>
<evidence type="ECO:0000256" key="2">
    <source>
        <dbReference type="PROSITE-ProRule" id="PRU00169"/>
    </source>
</evidence>
<dbReference type="PROSITE" id="PS51755">
    <property type="entry name" value="OMPR_PHOB"/>
    <property type="match status" value="1"/>
</dbReference>
<dbReference type="Pfam" id="PF00072">
    <property type="entry name" value="Response_reg"/>
    <property type="match status" value="1"/>
</dbReference>
<dbReference type="Pfam" id="PF00486">
    <property type="entry name" value="Trans_reg_C"/>
    <property type="match status" value="1"/>
</dbReference>
<dbReference type="EMBL" id="JACTVA010000005">
    <property type="protein sequence ID" value="MBC9206148.1"/>
    <property type="molecule type" value="Genomic_DNA"/>
</dbReference>
<dbReference type="PROSITE" id="PS50110">
    <property type="entry name" value="RESPONSE_REGULATORY"/>
    <property type="match status" value="1"/>
</dbReference>
<name>A0ABR7RIE0_9PROT</name>
<proteinExistence type="predicted"/>
<protein>
    <submittedName>
        <fullName evidence="6">Response regulator transcription factor</fullName>
    </submittedName>
</protein>
<organism evidence="6 7">
    <name type="scientific">Teichococcus aerophilus</name>
    <dbReference type="NCBI Taxonomy" id="1224513"/>
    <lineage>
        <taxon>Bacteria</taxon>
        <taxon>Pseudomonadati</taxon>
        <taxon>Pseudomonadota</taxon>
        <taxon>Alphaproteobacteria</taxon>
        <taxon>Acetobacterales</taxon>
        <taxon>Roseomonadaceae</taxon>
        <taxon>Roseomonas</taxon>
    </lineage>
</organism>
<dbReference type="PANTHER" id="PTHR48111:SF59">
    <property type="entry name" value="TRANSCRIPTIONAL REGULATORY PROTEIN BAER"/>
    <property type="match status" value="1"/>
</dbReference>
<comment type="caution">
    <text evidence="6">The sequence shown here is derived from an EMBL/GenBank/DDBJ whole genome shotgun (WGS) entry which is preliminary data.</text>
</comment>
<dbReference type="Gene3D" id="6.10.250.690">
    <property type="match status" value="1"/>
</dbReference>
<dbReference type="InterPro" id="IPR036388">
    <property type="entry name" value="WH-like_DNA-bd_sf"/>
</dbReference>
<dbReference type="InterPro" id="IPR011006">
    <property type="entry name" value="CheY-like_superfamily"/>
</dbReference>
<feature type="domain" description="Response regulatory" evidence="4">
    <location>
        <begin position="3"/>
        <end position="120"/>
    </location>
</feature>
<evidence type="ECO:0000259" key="4">
    <source>
        <dbReference type="PROSITE" id="PS50110"/>
    </source>
</evidence>
<sequence>MPRILIVDDDAAIRDIVRFALSRAGFEVLEAADGAAGLALARAQAPDLMVLDVMLPEMEGTEVCRALRATPGPAASVPILFLSSRDDEVDRVVGLEIGGDDYLTKPFSPRELVARIRAVLRRGAPAAPPVPAPAPAPPPAGEALHHGRLALDSGTARVTWDGRDVVLTATEFGLLRTLLRRPGRVFTRDALMDGAYVVERVVSDRTIDSHIRRLRAKFAALGATPVETLPGFGYRLGSCE</sequence>
<dbReference type="InterPro" id="IPR001867">
    <property type="entry name" value="OmpR/PhoB-type_DNA-bd"/>
</dbReference>
<keyword evidence="1 3" id="KW-0238">DNA-binding</keyword>
<accession>A0ABR7RIE0</accession>
<dbReference type="CDD" id="cd00383">
    <property type="entry name" value="trans_reg_C"/>
    <property type="match status" value="1"/>
</dbReference>
<dbReference type="Gene3D" id="3.40.50.2300">
    <property type="match status" value="1"/>
</dbReference>
<evidence type="ECO:0000256" key="1">
    <source>
        <dbReference type="ARBA" id="ARBA00023125"/>
    </source>
</evidence>
<evidence type="ECO:0000313" key="7">
    <source>
        <dbReference type="Proteomes" id="UP000626026"/>
    </source>
</evidence>
<dbReference type="InterPro" id="IPR001789">
    <property type="entry name" value="Sig_transdc_resp-reg_receiver"/>
</dbReference>
<dbReference type="InterPro" id="IPR016032">
    <property type="entry name" value="Sig_transdc_resp-reg_C-effctor"/>
</dbReference>
<reference evidence="6 7" key="1">
    <citation type="journal article" date="2013" name="Int. J. Syst. Evol. Microbiol.">
        <title>Roseomonas aerophila sp. nov., isolated from air.</title>
        <authorList>
            <person name="Kim S.J."/>
            <person name="Weon H.Y."/>
            <person name="Ahn J.H."/>
            <person name="Hong S.B."/>
            <person name="Seok S.J."/>
            <person name="Whang K.S."/>
            <person name="Kwon S.W."/>
        </authorList>
    </citation>
    <scope>NUCLEOTIDE SEQUENCE [LARGE SCALE GENOMIC DNA]</scope>
    <source>
        <strain evidence="6 7">NBRC 108923</strain>
    </source>
</reference>
<evidence type="ECO:0000259" key="5">
    <source>
        <dbReference type="PROSITE" id="PS51755"/>
    </source>
</evidence>
<dbReference type="SUPFAM" id="SSF52172">
    <property type="entry name" value="CheY-like"/>
    <property type="match status" value="1"/>
</dbReference>
<feature type="DNA-binding region" description="OmpR/PhoB-type" evidence="3">
    <location>
        <begin position="141"/>
        <end position="238"/>
    </location>
</feature>
<keyword evidence="2" id="KW-0597">Phosphoprotein</keyword>
<feature type="modified residue" description="4-aspartylphosphate" evidence="2">
    <location>
        <position position="52"/>
    </location>
</feature>
<keyword evidence="7" id="KW-1185">Reference proteome</keyword>
<gene>
    <name evidence="6" type="ORF">IBL26_04815</name>
</gene>
<dbReference type="Proteomes" id="UP000626026">
    <property type="component" value="Unassembled WGS sequence"/>
</dbReference>
<dbReference type="SMART" id="SM00448">
    <property type="entry name" value="REC"/>
    <property type="match status" value="1"/>
</dbReference>
<feature type="domain" description="OmpR/PhoB-type" evidence="5">
    <location>
        <begin position="141"/>
        <end position="238"/>
    </location>
</feature>
<dbReference type="RefSeq" id="WP_187783325.1">
    <property type="nucleotide sequence ID" value="NZ_JACTVA010000005.1"/>
</dbReference>
<dbReference type="SUPFAM" id="SSF46894">
    <property type="entry name" value="C-terminal effector domain of the bipartite response regulators"/>
    <property type="match status" value="1"/>
</dbReference>
<evidence type="ECO:0000256" key="3">
    <source>
        <dbReference type="PROSITE-ProRule" id="PRU01091"/>
    </source>
</evidence>
<dbReference type="SMART" id="SM00862">
    <property type="entry name" value="Trans_reg_C"/>
    <property type="match status" value="1"/>
</dbReference>
<evidence type="ECO:0000313" key="6">
    <source>
        <dbReference type="EMBL" id="MBC9206148.1"/>
    </source>
</evidence>